<dbReference type="AlphaFoldDB" id="M2ATM4"/>
<protein>
    <submittedName>
        <fullName evidence="1">Uncharacterized protein</fullName>
    </submittedName>
</protein>
<proteinExistence type="predicted"/>
<evidence type="ECO:0000313" key="2">
    <source>
        <dbReference type="Proteomes" id="UP000011529"/>
    </source>
</evidence>
<reference evidence="1" key="1">
    <citation type="submission" date="2012-11" db="EMBL/GenBank/DDBJ databases">
        <title>Permanent draft genomes of Rhodopirellula europaea strain SH398 and 6C.</title>
        <authorList>
            <person name="Richter M."/>
            <person name="Richter-Heitmann T."/>
            <person name="Frank C."/>
            <person name="Harder J."/>
            <person name="Glockner F.O."/>
        </authorList>
    </citation>
    <scope>NUCLEOTIDE SEQUENCE</scope>
    <source>
        <strain evidence="1">6C</strain>
    </source>
</reference>
<reference evidence="1" key="2">
    <citation type="journal article" date="2013" name="Mar. Genomics">
        <title>Expression of sulfatases in Rhodopirellula baltica and the diversity of sulfatases in the genus Rhodopirellula.</title>
        <authorList>
            <person name="Wegner C.E."/>
            <person name="Richter-Heitmann T."/>
            <person name="Klindworth A."/>
            <person name="Klockow C."/>
            <person name="Richter M."/>
            <person name="Achstetter T."/>
            <person name="Glockner F.O."/>
            <person name="Harder J."/>
        </authorList>
    </citation>
    <scope>NUCLEOTIDE SEQUENCE [LARGE SCALE GENOMIC DNA]</scope>
    <source>
        <strain evidence="1">6C</strain>
    </source>
</reference>
<gene>
    <name evidence="1" type="ORF">RE6C_03229</name>
</gene>
<accession>M2ATM4</accession>
<comment type="caution">
    <text evidence="1">The sequence shown here is derived from an EMBL/GenBank/DDBJ whole genome shotgun (WGS) entry which is preliminary data.</text>
</comment>
<dbReference type="PATRIC" id="fig|1263867.3.peg.3448"/>
<evidence type="ECO:0000313" key="1">
    <source>
        <dbReference type="EMBL" id="EMB16037.1"/>
    </source>
</evidence>
<dbReference type="EMBL" id="ANMO01000139">
    <property type="protein sequence ID" value="EMB16037.1"/>
    <property type="molecule type" value="Genomic_DNA"/>
</dbReference>
<dbReference type="RefSeq" id="WP_008657888.1">
    <property type="nucleotide sequence ID" value="NZ_ANMO01000139.1"/>
</dbReference>
<keyword evidence="2" id="KW-1185">Reference proteome</keyword>
<dbReference type="Proteomes" id="UP000011529">
    <property type="component" value="Unassembled WGS sequence"/>
</dbReference>
<sequence length="78" mass="9159">MDALVCEFRWRSRRDGLFIDQAQRRQPQAVLLKESNDMFDLAPCTDADHLFAFDLRQHDLVEVIHAKDRLSELDDFAP</sequence>
<organism evidence="1 2">
    <name type="scientific">Rhodopirellula europaea 6C</name>
    <dbReference type="NCBI Taxonomy" id="1263867"/>
    <lineage>
        <taxon>Bacteria</taxon>
        <taxon>Pseudomonadati</taxon>
        <taxon>Planctomycetota</taxon>
        <taxon>Planctomycetia</taxon>
        <taxon>Pirellulales</taxon>
        <taxon>Pirellulaceae</taxon>
        <taxon>Rhodopirellula</taxon>
    </lineage>
</organism>
<name>M2ATM4_9BACT</name>